<evidence type="ECO:0000256" key="2">
    <source>
        <dbReference type="ARBA" id="ARBA00022679"/>
    </source>
</evidence>
<feature type="binding site" evidence="5">
    <location>
        <position position="72"/>
    </location>
    <ligand>
        <name>S-adenosyl-L-methionine</name>
        <dbReference type="ChEBI" id="CHEBI:59789"/>
    </ligand>
</feature>
<comment type="caution">
    <text evidence="5">Lacks conserved residue(s) required for the propagation of feature annotation.</text>
</comment>
<reference evidence="7" key="2">
    <citation type="submission" date="2021-05" db="EMBL/GenBank/DDBJ databases">
        <title>Protein family content uncovers lineage relationships and bacterial pathway maintenance mechanisms in DPANN archaea.</title>
        <authorList>
            <person name="Castelle C.J."/>
            <person name="Meheust R."/>
            <person name="Jaffe A.L."/>
            <person name="Seitz K."/>
            <person name="Gong X."/>
            <person name="Baker B.J."/>
            <person name="Banfield J.F."/>
        </authorList>
    </citation>
    <scope>NUCLEOTIDE SEQUENCE</scope>
    <source>
        <strain evidence="7">RIFCSPHIGHO2_01_FULL_AR10_44_11</strain>
    </source>
</reference>
<dbReference type="GO" id="GO:0000179">
    <property type="term" value="F:rRNA (adenine-N6,N6-)-dimethyltransferase activity"/>
    <property type="evidence" value="ECO:0007669"/>
    <property type="project" value="UniProtKB-UniRule"/>
</dbReference>
<dbReference type="EMBL" id="JAGVWD010000018">
    <property type="protein sequence ID" value="MBS3057257.1"/>
    <property type="molecule type" value="Genomic_DNA"/>
</dbReference>
<evidence type="ECO:0000313" key="8">
    <source>
        <dbReference type="Proteomes" id="UP000677687"/>
    </source>
</evidence>
<dbReference type="SUPFAM" id="SSF53335">
    <property type="entry name" value="S-adenosyl-L-methionine-dependent methyltransferases"/>
    <property type="match status" value="1"/>
</dbReference>
<evidence type="ECO:0000256" key="3">
    <source>
        <dbReference type="ARBA" id="ARBA00022691"/>
    </source>
</evidence>
<evidence type="ECO:0000313" key="7">
    <source>
        <dbReference type="EMBL" id="MBS3057257.1"/>
    </source>
</evidence>
<keyword evidence="3 5" id="KW-0949">S-adenosyl-L-methionine</keyword>
<evidence type="ECO:0000256" key="5">
    <source>
        <dbReference type="PROSITE-ProRule" id="PRU01026"/>
    </source>
</evidence>
<dbReference type="PROSITE" id="PS51689">
    <property type="entry name" value="SAM_RNA_A_N6_MT"/>
    <property type="match status" value="1"/>
</dbReference>
<comment type="caution">
    <text evidence="7">The sequence shown here is derived from an EMBL/GenBank/DDBJ whole genome shotgun (WGS) entry which is preliminary data.</text>
</comment>
<evidence type="ECO:0000256" key="1">
    <source>
        <dbReference type="ARBA" id="ARBA00022603"/>
    </source>
</evidence>
<evidence type="ECO:0000259" key="6">
    <source>
        <dbReference type="SMART" id="SM00650"/>
    </source>
</evidence>
<dbReference type="Gene3D" id="1.10.8.100">
    <property type="entry name" value="Ribosomal RNA adenine dimethylase-like, domain 2"/>
    <property type="match status" value="1"/>
</dbReference>
<reference evidence="7" key="1">
    <citation type="submission" date="2021-03" db="EMBL/GenBank/DDBJ databases">
        <authorList>
            <person name="Jaffe A."/>
        </authorList>
    </citation>
    <scope>NUCLEOTIDE SEQUENCE</scope>
    <source>
        <strain evidence="7">RIFCSPHIGHO2_01_FULL_AR10_44_11</strain>
    </source>
</reference>
<name>A0A8T4KT44_9ARCH</name>
<dbReference type="Pfam" id="PF00398">
    <property type="entry name" value="RrnaAD"/>
    <property type="match status" value="1"/>
</dbReference>
<dbReference type="SMART" id="SM00650">
    <property type="entry name" value="rADc"/>
    <property type="match status" value="1"/>
</dbReference>
<dbReference type="PANTHER" id="PTHR11727:SF7">
    <property type="entry name" value="DIMETHYLADENOSINE TRANSFERASE-RELATED"/>
    <property type="match status" value="1"/>
</dbReference>
<evidence type="ECO:0000256" key="4">
    <source>
        <dbReference type="ARBA" id="ARBA00022884"/>
    </source>
</evidence>
<gene>
    <name evidence="7" type="ORF">J4415_01360</name>
</gene>
<protein>
    <recommendedName>
        <fullName evidence="6">Ribosomal RNA adenine methylase transferase N-terminal domain-containing protein</fullName>
    </recommendedName>
</protein>
<dbReference type="PANTHER" id="PTHR11727">
    <property type="entry name" value="DIMETHYLADENOSINE TRANSFERASE"/>
    <property type="match status" value="1"/>
</dbReference>
<dbReference type="CDD" id="cd02440">
    <property type="entry name" value="AdoMet_MTases"/>
    <property type="match status" value="1"/>
</dbReference>
<keyword evidence="2 5" id="KW-0808">Transferase</keyword>
<sequence length="270" mass="30512">MSLLAELNSLMHKYRFTPDRKANQCFLIDEPIIKKFIHEISPKKNETILEIAPGAGFLTLELAKKSDVIAIERDAALFEALKQEITSGNANFYNGGIIEILHLLPKFSKVACSQPYALSSEEMFALLSRDFELAVLAFQTEFAEKLLAEPGFIDYSALSVMANYFYSAEIISKIPGNSFFPNAPGQIAMLKMKSKGKFSEIRNPALFGKFLKSLFRFRNKNLSNALQNISKIMGEEMPKEKIPKNSKLADEKIYLIGPKDFVNLYKEIFQ</sequence>
<comment type="similarity">
    <text evidence="5">Belongs to the class I-like SAM-binding methyltransferase superfamily. rRNA adenine N(6)-methyltransferase family.</text>
</comment>
<feature type="domain" description="Ribosomal RNA adenine methylase transferase N-terminal" evidence="6">
    <location>
        <begin position="32"/>
        <end position="196"/>
    </location>
</feature>
<keyword evidence="4 5" id="KW-0694">RNA-binding</keyword>
<dbReference type="InterPro" id="IPR023165">
    <property type="entry name" value="rRNA_Ade_diMease-like_C"/>
</dbReference>
<accession>A0A8T4KT44</accession>
<dbReference type="Proteomes" id="UP000677687">
    <property type="component" value="Unassembled WGS sequence"/>
</dbReference>
<dbReference type="InterPro" id="IPR001737">
    <property type="entry name" value="KsgA/Erm"/>
</dbReference>
<dbReference type="GO" id="GO:0003723">
    <property type="term" value="F:RNA binding"/>
    <property type="evidence" value="ECO:0007669"/>
    <property type="project" value="UniProtKB-UniRule"/>
</dbReference>
<feature type="binding site" evidence="5">
    <location>
        <position position="113"/>
    </location>
    <ligand>
        <name>S-adenosyl-L-methionine</name>
        <dbReference type="ChEBI" id="CHEBI:59789"/>
    </ligand>
</feature>
<dbReference type="InterPro" id="IPR029063">
    <property type="entry name" value="SAM-dependent_MTases_sf"/>
</dbReference>
<proteinExistence type="inferred from homology"/>
<organism evidence="7 8">
    <name type="scientific">Candidatus Iainarchaeum sp</name>
    <dbReference type="NCBI Taxonomy" id="3101447"/>
    <lineage>
        <taxon>Archaea</taxon>
        <taxon>Candidatus Iainarchaeota</taxon>
        <taxon>Candidatus Iainarchaeia</taxon>
        <taxon>Candidatus Iainarchaeales</taxon>
        <taxon>Candidatus Iainarchaeaceae</taxon>
        <taxon>Candidatus Iainarchaeum</taxon>
    </lineage>
</organism>
<feature type="binding site" evidence="5">
    <location>
        <position position="27"/>
    </location>
    <ligand>
        <name>S-adenosyl-L-methionine</name>
        <dbReference type="ChEBI" id="CHEBI:59789"/>
    </ligand>
</feature>
<dbReference type="AlphaFoldDB" id="A0A8T4KT44"/>
<keyword evidence="1 5" id="KW-0489">Methyltransferase</keyword>
<dbReference type="InterPro" id="IPR020598">
    <property type="entry name" value="rRNA_Ade_methylase_Trfase_N"/>
</dbReference>
<dbReference type="Gene3D" id="3.40.50.150">
    <property type="entry name" value="Vaccinia Virus protein VP39"/>
    <property type="match status" value="1"/>
</dbReference>